<dbReference type="Gene3D" id="2.60.40.4270">
    <property type="entry name" value="Listeria-Bacteroides repeat domain"/>
    <property type="match status" value="2"/>
</dbReference>
<dbReference type="Gene3D" id="2.60.40.1220">
    <property type="match status" value="1"/>
</dbReference>
<dbReference type="Pfam" id="PF25390">
    <property type="entry name" value="WD40_RLD"/>
    <property type="match status" value="1"/>
</dbReference>
<comment type="subcellular location">
    <subcellularLocation>
        <location evidence="1">Cell envelope</location>
    </subcellularLocation>
</comment>
<dbReference type="Pfam" id="PF00395">
    <property type="entry name" value="SLH"/>
    <property type="match status" value="2"/>
</dbReference>
<dbReference type="InterPro" id="IPR009091">
    <property type="entry name" value="RCC1/BLIP-II"/>
</dbReference>
<evidence type="ECO:0000256" key="1">
    <source>
        <dbReference type="ARBA" id="ARBA00004196"/>
    </source>
</evidence>
<dbReference type="NCBIfam" id="TIGR02543">
    <property type="entry name" value="List_Bact_rpt"/>
    <property type="match status" value="2"/>
</dbReference>
<dbReference type="Pfam" id="PF09479">
    <property type="entry name" value="Flg_new"/>
    <property type="match status" value="2"/>
</dbReference>
<dbReference type="SUPFAM" id="SSF50985">
    <property type="entry name" value="RCC1/BLIP-II"/>
    <property type="match status" value="2"/>
</dbReference>
<feature type="domain" description="SLH" evidence="6">
    <location>
        <begin position="1220"/>
        <end position="1283"/>
    </location>
</feature>
<dbReference type="PROSITE" id="PS00626">
    <property type="entry name" value="RCC1_2"/>
    <property type="match status" value="3"/>
</dbReference>
<evidence type="ECO:0000256" key="3">
    <source>
        <dbReference type="ARBA" id="ARBA00022737"/>
    </source>
</evidence>
<evidence type="ECO:0000313" key="8">
    <source>
        <dbReference type="Proteomes" id="UP001652445"/>
    </source>
</evidence>
<reference evidence="7 8" key="1">
    <citation type="submission" date="2022-09" db="EMBL/GenBank/DDBJ databases">
        <authorList>
            <person name="Han X.L."/>
            <person name="Wang Q."/>
            <person name="Lu T."/>
        </authorList>
    </citation>
    <scope>NUCLEOTIDE SEQUENCE [LARGE SCALE GENOMIC DNA]</scope>
    <source>
        <strain evidence="7 8">WQ 127069</strain>
    </source>
</reference>
<evidence type="ECO:0000259" key="6">
    <source>
        <dbReference type="PROSITE" id="PS51272"/>
    </source>
</evidence>
<dbReference type="PANTHER" id="PTHR45622:SF58">
    <property type="entry name" value="REGULATOR OF CHROMOSOME CONDENSATION DOMAIN-CONTAINING PROTEIN"/>
    <property type="match status" value="1"/>
</dbReference>
<evidence type="ECO:0000259" key="5">
    <source>
        <dbReference type="PROSITE" id="PS50853"/>
    </source>
</evidence>
<dbReference type="InterPro" id="IPR001119">
    <property type="entry name" value="SLH_dom"/>
</dbReference>
<dbReference type="PRINTS" id="PR00633">
    <property type="entry name" value="RCCNDNSATION"/>
</dbReference>
<evidence type="ECO:0000256" key="2">
    <source>
        <dbReference type="ARBA" id="ARBA00022729"/>
    </source>
</evidence>
<dbReference type="Gene3D" id="2.60.40.10">
    <property type="entry name" value="Immunoglobulins"/>
    <property type="match status" value="1"/>
</dbReference>
<name>A0ABT2U815_9BACL</name>
<dbReference type="Gene3D" id="2.130.10.30">
    <property type="entry name" value="Regulator of chromosome condensation 1/beta-lactamase-inhibitor protein II"/>
    <property type="match status" value="2"/>
</dbReference>
<dbReference type="InterPro" id="IPR032812">
    <property type="entry name" value="SbsA_Ig"/>
</dbReference>
<dbReference type="Proteomes" id="UP001652445">
    <property type="component" value="Unassembled WGS sequence"/>
</dbReference>
<dbReference type="InterPro" id="IPR036116">
    <property type="entry name" value="FN3_sf"/>
</dbReference>
<evidence type="ECO:0000313" key="7">
    <source>
        <dbReference type="EMBL" id="MCU6790768.1"/>
    </source>
</evidence>
<dbReference type="InterPro" id="IPR025883">
    <property type="entry name" value="Cadherin-like_domain"/>
</dbReference>
<feature type="domain" description="SLH" evidence="6">
    <location>
        <begin position="1291"/>
        <end position="1353"/>
    </location>
</feature>
<dbReference type="PROSITE" id="PS50853">
    <property type="entry name" value="FN3"/>
    <property type="match status" value="1"/>
</dbReference>
<dbReference type="InterPro" id="IPR013378">
    <property type="entry name" value="InlB-like_B-rpt"/>
</dbReference>
<keyword evidence="2" id="KW-0732">Signal</keyword>
<proteinExistence type="predicted"/>
<feature type="region of interest" description="Disordered" evidence="4">
    <location>
        <begin position="894"/>
        <end position="932"/>
    </location>
</feature>
<evidence type="ECO:0000256" key="4">
    <source>
        <dbReference type="SAM" id="MobiDB-lite"/>
    </source>
</evidence>
<dbReference type="InterPro" id="IPR042229">
    <property type="entry name" value="Listeria/Bacterioides_rpt_sf"/>
</dbReference>
<dbReference type="Pfam" id="PF12733">
    <property type="entry name" value="Cadherin-like"/>
    <property type="match status" value="1"/>
</dbReference>
<comment type="caution">
    <text evidence="7">The sequence shown here is derived from an EMBL/GenBank/DDBJ whole genome shotgun (WGS) entry which is preliminary data.</text>
</comment>
<dbReference type="Pfam" id="PF13205">
    <property type="entry name" value="Big_5"/>
    <property type="match status" value="1"/>
</dbReference>
<dbReference type="Pfam" id="PF00415">
    <property type="entry name" value="RCC1"/>
    <property type="match status" value="3"/>
</dbReference>
<organism evidence="7 8">
    <name type="scientific">Paenibacillus baimaensis</name>
    <dbReference type="NCBI Taxonomy" id="2982185"/>
    <lineage>
        <taxon>Bacteria</taxon>
        <taxon>Bacillati</taxon>
        <taxon>Bacillota</taxon>
        <taxon>Bacilli</taxon>
        <taxon>Bacillales</taxon>
        <taxon>Paenibacillaceae</taxon>
        <taxon>Paenibacillus</taxon>
    </lineage>
</organism>
<keyword evidence="3" id="KW-0677">Repeat</keyword>
<dbReference type="InterPro" id="IPR000408">
    <property type="entry name" value="Reg_chr_condens"/>
</dbReference>
<sequence>MKQLGKFLLCWILILGGFPLFPGNVVHADGTVVPQIAAGYYHSVGLISDGTVWSWGRGDIGQLGNGETVSRAVPRKATISGGVKSITGGVRSSFAVLNDESVVAWGSNSNGQLGDGTTTDRTIPVQVTGLSHIKAVSGGVAYHTLALDGDGQVWAWGKNDNGELGDGTTSQRTSPVQVNGINHVTAIAAGGYFSLALKDDGTVWAWGLNDNGQLGIGSTAQQISPIQVPGLSHVTAVAAGGNHSLALDADGNIWAWGQNSYGAVGDGTRTNRTIPVQIAGLSNMTTIAGGGFHSLAITNDGSVWTWGYNNYGQLGDGTTTQRNSPVKVSGLSKIKAIAGGGFHSYAMKSDGTVWSWGFNGSGELGDNTSTTRLSPVQNKAVMDATAPTLSSGVISASSLTSTSAALNWTKAADNMSEQNALQYMVYRSVSSNIQTVSDMERKGTALGTYTEDIGRLDVTGLQPGTTYYFNIIVKDLVGYKSAYMMQTVTTNSTYTVTYSANGGTGGNVPTDSKAYAQGVTVAVYGNTGNLSRPGYTFAGWNTRADGSGTGYVADATFGMGTSNVTLYAQWTAIPINTYTVTYSANGGTGGSVPTDSKAYEQGVTVTVYGNTGNLSRPGYIFAGWNTQADGRGMGYVANATFGMGTSNVILYAMWTEAADTTAPTVINYAPNNHAVGVRVDASFVLAFSENVTAVAGRNIMIKKVLDNSLVETIAATDTSRVNVSGDTVTVHPAANLSFNTTYYVQIDEGAFKDLTGNRFAGVDDAAAWSFTTEVGPDTTTPSSDATLIGLNIYAGTNQIAVSPVLTRGTTEYTASLTNNMSSVTVAAAVYESHASVTANVYDNANALVLDKVSLTSGQASDPLPMSVGSNRIELVVTAQDSTTKKYTVTVFRASSSVGGSPGDSSDGGSSGDSSDSSSSTPSDGMEQSMQETQTGLGVTVSGQLQDRMAKFSITKEKGQTVMTVKVDSDKLKAQLDKEGEQPVVVISVTQIVDKVAAVLTGDLVKALEKKQALLEVQTPNGNYKLPAMEIQIDQLSKQLGEQVSLADIEIHLDIARSDNDKVRLINNTANQGRFTVVVPPIDFMVTALYNGKSIEVGTFSSYVEREIPLPDSVSAREISTAVVLEADGTLRHVPTRVGARDGNRVAVISSLTNSTYSLIWHPMTFTDLEGHWAKEAVNNLASSLIVSGIDGIHYRPDAAISRAEFAAIIIRALGLPENGKITAFTDLLSTDWYVGAVTKAHEYGIIEGYADGTFGPTKTITREEALTMIARAMRIVGLEDSVSAAETETILSRFADNAAIGEWSKRAVAAAVKGQLVTGSETGLMPKNEMTRAETAAIIQRMLETANLIDSKFTQ</sequence>
<dbReference type="SMART" id="SM00060">
    <property type="entry name" value="FN3"/>
    <property type="match status" value="1"/>
</dbReference>
<feature type="domain" description="Fibronectin type-III" evidence="5">
    <location>
        <begin position="390"/>
        <end position="493"/>
    </location>
</feature>
<dbReference type="InterPro" id="IPR051709">
    <property type="entry name" value="Ub-ligase/GTPase-reg"/>
</dbReference>
<dbReference type="InterPro" id="IPR003961">
    <property type="entry name" value="FN3_dom"/>
</dbReference>
<dbReference type="InterPro" id="IPR013783">
    <property type="entry name" value="Ig-like_fold"/>
</dbReference>
<accession>A0ABT2U815</accession>
<dbReference type="RefSeq" id="WP_262682286.1">
    <property type="nucleotide sequence ID" value="NZ_JAOQIO010000006.1"/>
</dbReference>
<protein>
    <submittedName>
        <fullName evidence="7">S-layer homology domain-containing protein</fullName>
    </submittedName>
</protein>
<keyword evidence="8" id="KW-1185">Reference proteome</keyword>
<dbReference type="PANTHER" id="PTHR45622">
    <property type="entry name" value="UBIQUITIN-PROTEIN LIGASE E3A-RELATED"/>
    <property type="match status" value="1"/>
</dbReference>
<dbReference type="PROSITE" id="PS51272">
    <property type="entry name" value="SLH"/>
    <property type="match status" value="3"/>
</dbReference>
<feature type="compositionally biased region" description="Low complexity" evidence="4">
    <location>
        <begin position="894"/>
        <end position="924"/>
    </location>
</feature>
<gene>
    <name evidence="7" type="ORF">OB236_01390</name>
</gene>
<dbReference type="SUPFAM" id="SSF49265">
    <property type="entry name" value="Fibronectin type III"/>
    <property type="match status" value="1"/>
</dbReference>
<dbReference type="InterPro" id="IPR058923">
    <property type="entry name" value="RCC1-like_dom"/>
</dbReference>
<dbReference type="EMBL" id="JAOQIO010000006">
    <property type="protein sequence ID" value="MCU6790768.1"/>
    <property type="molecule type" value="Genomic_DNA"/>
</dbReference>
<dbReference type="InterPro" id="IPR014755">
    <property type="entry name" value="Cu-Rt/internalin_Ig-like"/>
</dbReference>
<dbReference type="PROSITE" id="PS50012">
    <property type="entry name" value="RCC1_3"/>
    <property type="match status" value="7"/>
</dbReference>
<feature type="domain" description="SLH" evidence="6">
    <location>
        <begin position="1160"/>
        <end position="1219"/>
    </location>
</feature>